<dbReference type="PANTHER" id="PTHR23244">
    <property type="entry name" value="KELCH REPEAT DOMAIN"/>
    <property type="match status" value="1"/>
</dbReference>
<name>A0A835T8V2_CHLIN</name>
<feature type="region of interest" description="Disordered" evidence="3">
    <location>
        <begin position="790"/>
        <end position="831"/>
    </location>
</feature>
<evidence type="ECO:0000256" key="3">
    <source>
        <dbReference type="SAM" id="MobiDB-lite"/>
    </source>
</evidence>
<dbReference type="InterPro" id="IPR015915">
    <property type="entry name" value="Kelch-typ_b-propeller"/>
</dbReference>
<proteinExistence type="predicted"/>
<feature type="region of interest" description="Disordered" evidence="3">
    <location>
        <begin position="1002"/>
        <end position="1045"/>
    </location>
</feature>
<feature type="compositionally biased region" description="Low complexity" evidence="3">
    <location>
        <begin position="418"/>
        <end position="427"/>
    </location>
</feature>
<feature type="compositionally biased region" description="Basic and acidic residues" evidence="3">
    <location>
        <begin position="878"/>
        <end position="890"/>
    </location>
</feature>
<feature type="region of interest" description="Disordered" evidence="3">
    <location>
        <begin position="383"/>
        <end position="506"/>
    </location>
</feature>
<feature type="compositionally biased region" description="Low complexity" evidence="3">
    <location>
        <begin position="790"/>
        <end position="804"/>
    </location>
</feature>
<gene>
    <name evidence="5" type="ORF">HXX76_007129</name>
</gene>
<feature type="compositionally biased region" description="Low complexity" evidence="3">
    <location>
        <begin position="581"/>
        <end position="604"/>
    </location>
</feature>
<dbReference type="Proteomes" id="UP000650467">
    <property type="component" value="Unassembled WGS sequence"/>
</dbReference>
<keyword evidence="2" id="KW-0677">Repeat</keyword>
<dbReference type="OrthoDB" id="10251809at2759"/>
<feature type="region of interest" description="Disordered" evidence="3">
    <location>
        <begin position="538"/>
        <end position="742"/>
    </location>
</feature>
<feature type="compositionally biased region" description="Low complexity" evidence="3">
    <location>
        <begin position="716"/>
        <end position="742"/>
    </location>
</feature>
<dbReference type="SUPFAM" id="SSF117281">
    <property type="entry name" value="Kelch motif"/>
    <property type="match status" value="2"/>
</dbReference>
<feature type="compositionally biased region" description="Low complexity" evidence="3">
    <location>
        <begin position="612"/>
        <end position="690"/>
    </location>
</feature>
<evidence type="ECO:0000313" key="5">
    <source>
        <dbReference type="EMBL" id="KAG2435934.1"/>
    </source>
</evidence>
<feature type="domain" description="Attractin/MKLN-like beta-propeller" evidence="4">
    <location>
        <begin position="18"/>
        <end position="281"/>
    </location>
</feature>
<protein>
    <recommendedName>
        <fullName evidence="4">Attractin/MKLN-like beta-propeller domain-containing protein</fullName>
    </recommendedName>
</protein>
<organism evidence="5 6">
    <name type="scientific">Chlamydomonas incerta</name>
    <dbReference type="NCBI Taxonomy" id="51695"/>
    <lineage>
        <taxon>Eukaryota</taxon>
        <taxon>Viridiplantae</taxon>
        <taxon>Chlorophyta</taxon>
        <taxon>core chlorophytes</taxon>
        <taxon>Chlorophyceae</taxon>
        <taxon>CS clade</taxon>
        <taxon>Chlamydomonadales</taxon>
        <taxon>Chlamydomonadaceae</taxon>
        <taxon>Chlamydomonas</taxon>
    </lineage>
</organism>
<dbReference type="Gene3D" id="2.120.10.80">
    <property type="entry name" value="Kelch-type beta propeller"/>
    <property type="match status" value="2"/>
</dbReference>
<feature type="region of interest" description="Disordered" evidence="3">
    <location>
        <begin position="306"/>
        <end position="326"/>
    </location>
</feature>
<dbReference type="AlphaFoldDB" id="A0A835T8V2"/>
<dbReference type="EMBL" id="JAEHOC010000014">
    <property type="protein sequence ID" value="KAG2435934.1"/>
    <property type="molecule type" value="Genomic_DNA"/>
</dbReference>
<evidence type="ECO:0000313" key="6">
    <source>
        <dbReference type="Proteomes" id="UP000650467"/>
    </source>
</evidence>
<evidence type="ECO:0000256" key="1">
    <source>
        <dbReference type="ARBA" id="ARBA00022441"/>
    </source>
</evidence>
<feature type="region of interest" description="Disordered" evidence="3">
    <location>
        <begin position="878"/>
        <end position="897"/>
    </location>
</feature>
<keyword evidence="6" id="KW-1185">Reference proteome</keyword>
<keyword evidence="1" id="KW-0880">Kelch repeat</keyword>
<reference evidence="5" key="1">
    <citation type="journal article" date="2020" name="bioRxiv">
        <title>Comparative genomics of Chlamydomonas.</title>
        <authorList>
            <person name="Craig R.J."/>
            <person name="Hasan A.R."/>
            <person name="Ness R.W."/>
            <person name="Keightley P.D."/>
        </authorList>
    </citation>
    <scope>NUCLEOTIDE SEQUENCE</scope>
    <source>
        <strain evidence="5">SAG 7.73</strain>
    </source>
</reference>
<feature type="compositionally biased region" description="Basic and acidic residues" evidence="3">
    <location>
        <begin position="1011"/>
        <end position="1038"/>
    </location>
</feature>
<accession>A0A835T8V2</accession>
<dbReference type="InterPro" id="IPR056737">
    <property type="entry name" value="Beta-prop_ATRN-MKLN-like"/>
</dbReference>
<sequence length="1162" mass="119570">MSVNGSARWRLVNVRTTEHQRNLRLERASHSATVVGSSILIVGGRRGSNQFFADLLKFDTASHTWTVVCPAIPNGFRARANHTATLVGGRQLWVVSGSDKENVLDDVHVLDVATMTWSKPQIRGDAALLKRTAHAADLHPTDPSSILLFGGYGPTAGAAEPTFLNDLVLLRTASRTVERLVSIVGPLPGVVGAAGGGGLVGVAPPLPRAYHSCTSLGGRLYVYGGRTDAAVLEDRQQLAVFDAGAGAWVEPGRVGGPMPLGRSSHRAVALGNRLLIHGGAAAGDQADRLGDVLTLMVDAQTGALTWSRMDEPPPPATGSAAAAKPHGRSAHTISLVGSHHLFVIAGYVGSGSGQSRYTSDVYLLQLGTPAAEPIPILTLPRAQTAQGSPQHAAARKRTPSPPGRQTALAAPAQPPAQPASKALAQPSGAQDTAVPTPRAPPSPPRATSAMGDTGHSAGGRRTPAPPSPDGGRSASPHAPSAVSRLGTSAGPVAKAPPAAQPPAAGRGVRAGAAAAAGGGTGAYGDAEPEDMIDLTAEQGAAAAAAKSPARTPTRRRGAKADATAGPTMEGQWLGGGRRGRSALAEAAAAGAQGQEQNTEAGAGARPAKRQATEGAMAAAGEARAAAPGGAAAAPMATRAQKQQPGASLQRASSASGAAAAALAQPEQSLLPHPLQQAQPQQQQQQQQHPHPLGHGHGPRHGSAPPMVGGGGGSAAAGGTHVAAAASARVPQQQPGGSAAGAPAVGLTWQTQTELCGLPPGSGPDTATIAAAATAAATAAVAATTAAAAGGQQPQGVAGGSAPAAYAHRPPSPSHQPQVQAYPPPQTAAQLSSNSQNDLLNGLLQQMQRAQENTELRRQLQDSAALTADLALARRNADAATAERRAREQELAHAQASLDAERTQAAALRQQLTAAQQAVAAATAQLADRERALRDAEAARQSEERARQEERRILEDRCRGLEAQHQRAASEVASLRTAVREEQLRRGEELKERDRELSDLRTQLRTAASRNQDQESALRRTQDERQRSERELAEARDAHQQLQRQLNDTTTEFTRFREKAQAEQAQASARLANVEAELRRTKDDLAHKEAQYAAAVKAHAEAAEEAKGQREQLRVLTARLDAARQQCALLTTHQATIVSALQAAQGASGALDKALSGAPPALG</sequence>
<comment type="caution">
    <text evidence="5">The sequence shown here is derived from an EMBL/GenBank/DDBJ whole genome shotgun (WGS) entry which is preliminary data.</text>
</comment>
<dbReference type="Pfam" id="PF24981">
    <property type="entry name" value="Beta-prop_ATRN-LZTR1"/>
    <property type="match status" value="1"/>
</dbReference>
<feature type="compositionally biased region" description="Low complexity" evidence="3">
    <location>
        <begin position="489"/>
        <end position="506"/>
    </location>
</feature>
<evidence type="ECO:0000259" key="4">
    <source>
        <dbReference type="Pfam" id="PF24981"/>
    </source>
</evidence>
<evidence type="ECO:0000256" key="2">
    <source>
        <dbReference type="ARBA" id="ARBA00022737"/>
    </source>
</evidence>